<dbReference type="PANTHER" id="PTHR35603">
    <property type="match status" value="1"/>
</dbReference>
<dbReference type="eggNOG" id="COG3133">
    <property type="taxonomic scope" value="Bacteria"/>
</dbReference>
<feature type="chain" id="PRO_5012929906" evidence="6">
    <location>
        <begin position="24"/>
        <end position="157"/>
    </location>
</feature>
<evidence type="ECO:0000313" key="9">
    <source>
        <dbReference type="Proteomes" id="UP000186895"/>
    </source>
</evidence>
<keyword evidence="3" id="KW-0472">Membrane</keyword>
<feature type="domain" description="Glycine zipper 2TM" evidence="7">
    <location>
        <begin position="65"/>
        <end position="105"/>
    </location>
</feature>
<protein>
    <submittedName>
        <fullName evidence="8">Outer membrane lipoprotein SlyB</fullName>
    </submittedName>
</protein>
<evidence type="ECO:0000256" key="2">
    <source>
        <dbReference type="ARBA" id="ARBA00022729"/>
    </source>
</evidence>
<dbReference type="Proteomes" id="UP000186895">
    <property type="component" value="Unassembled WGS sequence"/>
</dbReference>
<name>A0A1N6S7W9_9GAMM</name>
<reference evidence="8 9" key="1">
    <citation type="submission" date="2017-01" db="EMBL/GenBank/DDBJ databases">
        <authorList>
            <person name="Mah S.A."/>
            <person name="Swanson W.J."/>
            <person name="Moy G.W."/>
            <person name="Vacquier V.D."/>
        </authorList>
    </citation>
    <scope>NUCLEOTIDE SEQUENCE [LARGE SCALE GENOMIC DNA]</scope>
    <source>
        <strain evidence="8 9">DSM 7027</strain>
    </source>
</reference>
<dbReference type="Pfam" id="PF05433">
    <property type="entry name" value="Rick_17kDa_Anti"/>
    <property type="match status" value="1"/>
</dbReference>
<sequence length="157" mass="16245">MKINAMHKWTVTLMLSLAITGCAQQGLYGTSYSRDQVGRAQSVEYGNVVSVTPVTIEGRTDGVVGSGTGAVVGGIAGSQIGGGSGRSLATVVGAVAGGLAGQRIEQAATKRQGQEITIRLDSGRLVSVVQEVEDARFFYAGDRVRVLGQGRGLKVTY</sequence>
<dbReference type="PROSITE" id="PS51257">
    <property type="entry name" value="PROKAR_LIPOPROTEIN"/>
    <property type="match status" value="1"/>
</dbReference>
<evidence type="ECO:0000256" key="3">
    <source>
        <dbReference type="ARBA" id="ARBA00023136"/>
    </source>
</evidence>
<dbReference type="EMBL" id="FTMN01000004">
    <property type="protein sequence ID" value="SIQ37140.1"/>
    <property type="molecule type" value="Genomic_DNA"/>
</dbReference>
<keyword evidence="5 8" id="KW-0449">Lipoprotein</keyword>
<keyword evidence="9" id="KW-1185">Reference proteome</keyword>
<dbReference type="InterPro" id="IPR008816">
    <property type="entry name" value="Gly_zipper_2TM_dom"/>
</dbReference>
<evidence type="ECO:0000256" key="1">
    <source>
        <dbReference type="ARBA" id="ARBA00004459"/>
    </source>
</evidence>
<dbReference type="AlphaFoldDB" id="A0A1N6S7W9"/>
<evidence type="ECO:0000313" key="8">
    <source>
        <dbReference type="EMBL" id="SIQ37140.1"/>
    </source>
</evidence>
<proteinExistence type="predicted"/>
<keyword evidence="2 6" id="KW-0732">Signal</keyword>
<comment type="subcellular location">
    <subcellularLocation>
        <location evidence="1">Cell outer membrane</location>
        <topology evidence="1">Lipid-anchor</topology>
    </subcellularLocation>
</comment>
<dbReference type="STRING" id="49186.SAMN05421647_10482"/>
<evidence type="ECO:0000256" key="5">
    <source>
        <dbReference type="ARBA" id="ARBA00023288"/>
    </source>
</evidence>
<organism evidence="8 9">
    <name type="scientific">Marinobacterium stanieri</name>
    <dbReference type="NCBI Taxonomy" id="49186"/>
    <lineage>
        <taxon>Bacteria</taxon>
        <taxon>Pseudomonadati</taxon>
        <taxon>Pseudomonadota</taxon>
        <taxon>Gammaproteobacteria</taxon>
        <taxon>Oceanospirillales</taxon>
        <taxon>Oceanospirillaceae</taxon>
        <taxon>Marinobacterium</taxon>
    </lineage>
</organism>
<feature type="signal peptide" evidence="6">
    <location>
        <begin position="1"/>
        <end position="23"/>
    </location>
</feature>
<gene>
    <name evidence="8" type="ORF">SAMN05421647_10482</name>
</gene>
<evidence type="ECO:0000259" key="7">
    <source>
        <dbReference type="Pfam" id="PF05433"/>
    </source>
</evidence>
<keyword evidence="4" id="KW-0564">Palmitate</keyword>
<accession>A0A1N6S7W9</accession>
<evidence type="ECO:0000256" key="6">
    <source>
        <dbReference type="SAM" id="SignalP"/>
    </source>
</evidence>
<evidence type="ECO:0000256" key="4">
    <source>
        <dbReference type="ARBA" id="ARBA00023139"/>
    </source>
</evidence>
<dbReference type="PANTHER" id="PTHR35603:SF1">
    <property type="entry name" value="OUTER MEMBRANE LIPOPROTEIN SLYB"/>
    <property type="match status" value="1"/>
</dbReference>
<dbReference type="GO" id="GO:0009279">
    <property type="term" value="C:cell outer membrane"/>
    <property type="evidence" value="ECO:0007669"/>
    <property type="project" value="UniProtKB-SubCell"/>
</dbReference>
<dbReference type="InterPro" id="IPR051407">
    <property type="entry name" value="Bact_OM_lipoprot/Surf_antigen"/>
</dbReference>